<evidence type="ECO:0000259" key="12">
    <source>
        <dbReference type="PROSITE" id="PS51003"/>
    </source>
</evidence>
<dbReference type="InterPro" id="IPR027387">
    <property type="entry name" value="Cytb/b6-like_sf"/>
</dbReference>
<dbReference type="Proteomes" id="UP000741360">
    <property type="component" value="Unassembled WGS sequence"/>
</dbReference>
<evidence type="ECO:0000256" key="4">
    <source>
        <dbReference type="ARBA" id="ARBA00022692"/>
    </source>
</evidence>
<protein>
    <recommendedName>
        <fullName evidence="12">Cytochrome b/b6 C-terminal region profile domain-containing protein</fullName>
    </recommendedName>
</protein>
<evidence type="ECO:0000256" key="7">
    <source>
        <dbReference type="ARBA" id="ARBA00022989"/>
    </source>
</evidence>
<keyword evidence="6" id="KW-0249">Electron transport</keyword>
<proteinExistence type="predicted"/>
<evidence type="ECO:0000256" key="11">
    <source>
        <dbReference type="SAM" id="Phobius"/>
    </source>
</evidence>
<evidence type="ECO:0000313" key="14">
    <source>
        <dbReference type="Proteomes" id="UP000741360"/>
    </source>
</evidence>
<feature type="transmembrane region" description="Helical" evidence="11">
    <location>
        <begin position="196"/>
        <end position="218"/>
    </location>
</feature>
<dbReference type="GO" id="GO:0016020">
    <property type="term" value="C:membrane"/>
    <property type="evidence" value="ECO:0007669"/>
    <property type="project" value="UniProtKB-SubCell"/>
</dbReference>
<evidence type="ECO:0000256" key="10">
    <source>
        <dbReference type="SAM" id="MobiDB-lite"/>
    </source>
</evidence>
<feature type="transmembrane region" description="Helical" evidence="11">
    <location>
        <begin position="108"/>
        <end position="125"/>
    </location>
</feature>
<dbReference type="GO" id="GO:0016491">
    <property type="term" value="F:oxidoreductase activity"/>
    <property type="evidence" value="ECO:0007669"/>
    <property type="project" value="InterPro"/>
</dbReference>
<evidence type="ECO:0000256" key="9">
    <source>
        <dbReference type="ARBA" id="ARBA00023136"/>
    </source>
</evidence>
<dbReference type="Gene3D" id="1.20.810.10">
    <property type="entry name" value="Cytochrome Bc1 Complex, Chain C"/>
    <property type="match status" value="1"/>
</dbReference>
<comment type="subcellular location">
    <subcellularLocation>
        <location evidence="1">Membrane</location>
        <topology evidence="1">Multi-pass membrane protein</topology>
    </subcellularLocation>
</comment>
<keyword evidence="3" id="KW-0349">Heme</keyword>
<feature type="transmembrane region" description="Helical" evidence="11">
    <location>
        <begin position="230"/>
        <end position="253"/>
    </location>
</feature>
<evidence type="ECO:0000256" key="6">
    <source>
        <dbReference type="ARBA" id="ARBA00022982"/>
    </source>
</evidence>
<sequence>METGERSGAEGQSKEAALAVRAPLPSFPGRPSEEKESSLEPQRVPTFPNLVYIELIAALAVTALLIFLSLGFDAPLQEMADPNLTPNPSKAPWYFVGFQELLVYFDPWIGGFLIPLMIIVGLILFPYLDPTRKEGEGYRFRDRPLAVTIFTAGLTLWFVLIALGSWFRGPNWQFYWPWESWNIEKPLPKQTTTLPAAIGISILIGYLAAGFTLPAIFLKGLLRRLGIVRYLLFAGILSMMGGVFLKIGLRLLFNVKYVLQTRWFNL</sequence>
<keyword evidence="2" id="KW-0813">Transport</keyword>
<evidence type="ECO:0000256" key="1">
    <source>
        <dbReference type="ARBA" id="ARBA00004141"/>
    </source>
</evidence>
<dbReference type="Pfam" id="PF00032">
    <property type="entry name" value="Cytochrom_B_C"/>
    <property type="match status" value="1"/>
</dbReference>
<dbReference type="GO" id="GO:0046872">
    <property type="term" value="F:metal ion binding"/>
    <property type="evidence" value="ECO:0007669"/>
    <property type="project" value="UniProtKB-KW"/>
</dbReference>
<feature type="transmembrane region" description="Helical" evidence="11">
    <location>
        <begin position="145"/>
        <end position="167"/>
    </location>
</feature>
<evidence type="ECO:0000256" key="8">
    <source>
        <dbReference type="ARBA" id="ARBA00023004"/>
    </source>
</evidence>
<evidence type="ECO:0000256" key="2">
    <source>
        <dbReference type="ARBA" id="ARBA00022448"/>
    </source>
</evidence>
<evidence type="ECO:0000256" key="3">
    <source>
        <dbReference type="ARBA" id="ARBA00022617"/>
    </source>
</evidence>
<dbReference type="EMBL" id="JACPSX010000198">
    <property type="protein sequence ID" value="MBI3015435.1"/>
    <property type="molecule type" value="Genomic_DNA"/>
</dbReference>
<dbReference type="AlphaFoldDB" id="A0A932GR62"/>
<dbReference type="InterPro" id="IPR005798">
    <property type="entry name" value="Cyt_b/b6_C"/>
</dbReference>
<feature type="domain" description="Cytochrome b/b6 C-terminal region profile" evidence="12">
    <location>
        <begin position="31"/>
        <end position="165"/>
    </location>
</feature>
<dbReference type="SUPFAM" id="SSF81648">
    <property type="entry name" value="a domain/subunit of cytochrome bc1 complex (Ubiquinol-cytochrome c reductase)"/>
    <property type="match status" value="1"/>
</dbReference>
<evidence type="ECO:0000313" key="13">
    <source>
        <dbReference type="EMBL" id="MBI3015435.1"/>
    </source>
</evidence>
<reference evidence="13" key="1">
    <citation type="submission" date="2020-07" db="EMBL/GenBank/DDBJ databases">
        <title>Huge and variable diversity of episymbiotic CPR bacteria and DPANN archaea in groundwater ecosystems.</title>
        <authorList>
            <person name="He C.Y."/>
            <person name="Keren R."/>
            <person name="Whittaker M."/>
            <person name="Farag I.F."/>
            <person name="Doudna J."/>
            <person name="Cate J.H.D."/>
            <person name="Banfield J.F."/>
        </authorList>
    </citation>
    <scope>NUCLEOTIDE SEQUENCE</scope>
    <source>
        <strain evidence="13">NC_groundwater_717_Ag_S-0.2um_59_8</strain>
    </source>
</reference>
<accession>A0A932GR62</accession>
<keyword evidence="9 11" id="KW-0472">Membrane</keyword>
<name>A0A932GR62_UNCTE</name>
<keyword evidence="8" id="KW-0408">Iron</keyword>
<keyword evidence="7 11" id="KW-1133">Transmembrane helix</keyword>
<gene>
    <name evidence="13" type="ORF">HYY65_10325</name>
</gene>
<comment type="caution">
    <text evidence="13">The sequence shown here is derived from an EMBL/GenBank/DDBJ whole genome shotgun (WGS) entry which is preliminary data.</text>
</comment>
<keyword evidence="4 11" id="KW-0812">Transmembrane</keyword>
<dbReference type="InterPro" id="IPR036150">
    <property type="entry name" value="Cyt_b/b6_C_sf"/>
</dbReference>
<organism evidence="13 14">
    <name type="scientific">Tectimicrobiota bacterium</name>
    <dbReference type="NCBI Taxonomy" id="2528274"/>
    <lineage>
        <taxon>Bacteria</taxon>
        <taxon>Pseudomonadati</taxon>
        <taxon>Nitrospinota/Tectimicrobiota group</taxon>
        <taxon>Candidatus Tectimicrobiota</taxon>
    </lineage>
</organism>
<feature type="transmembrane region" description="Helical" evidence="11">
    <location>
        <begin position="50"/>
        <end position="72"/>
    </location>
</feature>
<feature type="region of interest" description="Disordered" evidence="10">
    <location>
        <begin position="1"/>
        <end position="41"/>
    </location>
</feature>
<keyword evidence="5" id="KW-0479">Metal-binding</keyword>
<dbReference type="GO" id="GO:0009055">
    <property type="term" value="F:electron transfer activity"/>
    <property type="evidence" value="ECO:0007669"/>
    <property type="project" value="InterPro"/>
</dbReference>
<dbReference type="PROSITE" id="PS51003">
    <property type="entry name" value="CYTB_CTER"/>
    <property type="match status" value="1"/>
</dbReference>
<evidence type="ECO:0000256" key="5">
    <source>
        <dbReference type="ARBA" id="ARBA00022723"/>
    </source>
</evidence>